<protein>
    <submittedName>
        <fullName evidence="1">Uncharacterized protein</fullName>
    </submittedName>
</protein>
<evidence type="ECO:0000313" key="2">
    <source>
        <dbReference type="Proteomes" id="UP000214720"/>
    </source>
</evidence>
<dbReference type="AlphaFoldDB" id="A0A226WJU7"/>
<proteinExistence type="predicted"/>
<gene>
    <name evidence="1" type="ORF">BSU04_46630</name>
</gene>
<dbReference type="Proteomes" id="UP000214720">
    <property type="component" value="Unassembled WGS sequence"/>
</dbReference>
<reference evidence="2" key="1">
    <citation type="submission" date="2017-01" db="EMBL/GenBank/DDBJ databases">
        <title>Genome Analysis of Deinococcus marmoris KOPRI26562.</title>
        <authorList>
            <person name="Kim J.H."/>
            <person name="Oh H.-M."/>
        </authorList>
    </citation>
    <scope>NUCLEOTIDE SEQUENCE [LARGE SCALE GENOMIC DNA]</scope>
    <source>
        <strain evidence="2">PAMC 26633</strain>
    </source>
</reference>
<comment type="caution">
    <text evidence="1">The sequence shown here is derived from an EMBL/GenBank/DDBJ whole genome shotgun (WGS) entry which is preliminary data.</text>
</comment>
<sequence length="41" mass="4677">MDFTGSGSQWLQPDISRIKKSVQQFDRLNTIKVASLKRALI</sequence>
<accession>A0A226WJU7</accession>
<evidence type="ECO:0000313" key="1">
    <source>
        <dbReference type="EMBL" id="OXC71474.1"/>
    </source>
</evidence>
<dbReference type="EMBL" id="MTHB01000305">
    <property type="protein sequence ID" value="OXC71474.1"/>
    <property type="molecule type" value="Genomic_DNA"/>
</dbReference>
<name>A0A226WJU7_CABSO</name>
<organism evidence="1 2">
    <name type="scientific">Caballeronia sordidicola</name>
    <name type="common">Burkholderia sordidicola</name>
    <dbReference type="NCBI Taxonomy" id="196367"/>
    <lineage>
        <taxon>Bacteria</taxon>
        <taxon>Pseudomonadati</taxon>
        <taxon>Pseudomonadota</taxon>
        <taxon>Betaproteobacteria</taxon>
        <taxon>Burkholderiales</taxon>
        <taxon>Burkholderiaceae</taxon>
        <taxon>Caballeronia</taxon>
    </lineage>
</organism>